<organism evidence="1 2">
    <name type="scientific">Xylaria flabelliformis</name>
    <dbReference type="NCBI Taxonomy" id="2512241"/>
    <lineage>
        <taxon>Eukaryota</taxon>
        <taxon>Fungi</taxon>
        <taxon>Dikarya</taxon>
        <taxon>Ascomycota</taxon>
        <taxon>Pezizomycotina</taxon>
        <taxon>Sordariomycetes</taxon>
        <taxon>Xylariomycetidae</taxon>
        <taxon>Xylariales</taxon>
        <taxon>Xylariaceae</taxon>
        <taxon>Xylaria</taxon>
    </lineage>
</organism>
<keyword evidence="2" id="KW-1185">Reference proteome</keyword>
<dbReference type="STRING" id="2512241.A0A553I096"/>
<dbReference type="OrthoDB" id="7777654at2759"/>
<accession>A0A553I096</accession>
<protein>
    <submittedName>
        <fullName evidence="1">Uncharacterized protein</fullName>
    </submittedName>
</protein>
<reference evidence="2" key="1">
    <citation type="submission" date="2019-06" db="EMBL/GenBank/DDBJ databases">
        <title>Draft genome sequence of the griseofulvin-producing fungus Xylaria cubensis strain G536.</title>
        <authorList>
            <person name="Mead M.E."/>
            <person name="Raja H.A."/>
            <person name="Steenwyk J.L."/>
            <person name="Knowles S.L."/>
            <person name="Oberlies N.H."/>
            <person name="Rokas A."/>
        </authorList>
    </citation>
    <scope>NUCLEOTIDE SEQUENCE [LARGE SCALE GENOMIC DNA]</scope>
    <source>
        <strain evidence="2">G536</strain>
    </source>
</reference>
<dbReference type="EMBL" id="VFLP01000028">
    <property type="protein sequence ID" value="TRX93611.1"/>
    <property type="molecule type" value="Genomic_DNA"/>
</dbReference>
<comment type="caution">
    <text evidence="1">The sequence shown here is derived from an EMBL/GenBank/DDBJ whole genome shotgun (WGS) entry which is preliminary data.</text>
</comment>
<name>A0A553I096_9PEZI</name>
<dbReference type="AlphaFoldDB" id="A0A553I096"/>
<dbReference type="SUPFAM" id="SSF54373">
    <property type="entry name" value="FAD-linked reductases, C-terminal domain"/>
    <property type="match status" value="1"/>
</dbReference>
<proteinExistence type="predicted"/>
<gene>
    <name evidence="1" type="ORF">FHL15_005583</name>
</gene>
<evidence type="ECO:0000313" key="1">
    <source>
        <dbReference type="EMBL" id="TRX93611.1"/>
    </source>
</evidence>
<dbReference type="Gene3D" id="3.90.660.10">
    <property type="match status" value="1"/>
</dbReference>
<sequence length="295" mass="33061">MSYVNDAIIPLIPYYLSGQNTLDLSNDHFSNEEGLEPYHTPLTLTILSRLSGSALLSNAMNQGLQSSAEPGKRVEKISIDRTLEEDGNTSIKCADETRPRSGYCIVFATPALGCLAHCKITDGGVASTDLPRRTCVYPSYNLEDNRDKSAVLLASYTRAQDANRIGSLVNETNEDELVELILHNLAQLHAQHGMTYDRLKELYTGTYKAYILMVSQPSDRWRFCSLRPRGSTHHAWVVGALDGAYAAVYRFLHIFELQDAIRTLEKEWDKRARVRTEWDSTLASDVRLASENRAS</sequence>
<evidence type="ECO:0000313" key="2">
    <source>
        <dbReference type="Proteomes" id="UP000319160"/>
    </source>
</evidence>
<dbReference type="Proteomes" id="UP000319160">
    <property type="component" value="Unassembled WGS sequence"/>
</dbReference>